<proteinExistence type="predicted"/>
<name>A0A3M7RF02_BRAPC</name>
<dbReference type="Proteomes" id="UP000276133">
    <property type="component" value="Unassembled WGS sequence"/>
</dbReference>
<gene>
    <name evidence="1" type="ORF">BpHYR1_032980</name>
</gene>
<sequence>MLNHSILPLNHSRVLDLKKLTVFSLNLVLVCKITSSKEVNFFNNRFRRVLKISSIQYIIILKIASESSQQPCMKPSNRSSLLSIFSLKDSIIEWNQKIKNSKLCKTMQKNSKFFDSSKWEKYKKQNIIE</sequence>
<evidence type="ECO:0000313" key="2">
    <source>
        <dbReference type="Proteomes" id="UP000276133"/>
    </source>
</evidence>
<organism evidence="1 2">
    <name type="scientific">Brachionus plicatilis</name>
    <name type="common">Marine rotifer</name>
    <name type="synonym">Brachionus muelleri</name>
    <dbReference type="NCBI Taxonomy" id="10195"/>
    <lineage>
        <taxon>Eukaryota</taxon>
        <taxon>Metazoa</taxon>
        <taxon>Spiralia</taxon>
        <taxon>Gnathifera</taxon>
        <taxon>Rotifera</taxon>
        <taxon>Eurotatoria</taxon>
        <taxon>Monogononta</taxon>
        <taxon>Pseudotrocha</taxon>
        <taxon>Ploima</taxon>
        <taxon>Brachionidae</taxon>
        <taxon>Brachionus</taxon>
    </lineage>
</organism>
<reference evidence="1 2" key="1">
    <citation type="journal article" date="2018" name="Sci. Rep.">
        <title>Genomic signatures of local adaptation to the degree of environmental predictability in rotifers.</title>
        <authorList>
            <person name="Franch-Gras L."/>
            <person name="Hahn C."/>
            <person name="Garcia-Roger E.M."/>
            <person name="Carmona M.J."/>
            <person name="Serra M."/>
            <person name="Gomez A."/>
        </authorList>
    </citation>
    <scope>NUCLEOTIDE SEQUENCE [LARGE SCALE GENOMIC DNA]</scope>
    <source>
        <strain evidence="1">HYR1</strain>
    </source>
</reference>
<dbReference type="EMBL" id="REGN01003547">
    <property type="protein sequence ID" value="RNA22051.1"/>
    <property type="molecule type" value="Genomic_DNA"/>
</dbReference>
<keyword evidence="2" id="KW-1185">Reference proteome</keyword>
<protein>
    <submittedName>
        <fullName evidence="1">Uncharacterized protein</fullName>
    </submittedName>
</protein>
<comment type="caution">
    <text evidence="1">The sequence shown here is derived from an EMBL/GenBank/DDBJ whole genome shotgun (WGS) entry which is preliminary data.</text>
</comment>
<accession>A0A3M7RF02</accession>
<evidence type="ECO:0000313" key="1">
    <source>
        <dbReference type="EMBL" id="RNA22051.1"/>
    </source>
</evidence>
<dbReference type="AlphaFoldDB" id="A0A3M7RF02"/>